<protein>
    <recommendedName>
        <fullName evidence="4">Yeast cell wall synthesis Kre9/Knh1-like N-terminal domain-containing protein</fullName>
    </recommendedName>
</protein>
<feature type="domain" description="Yeast cell wall synthesis Kre9/Knh1-like N-terminal" evidence="4">
    <location>
        <begin position="39"/>
        <end position="129"/>
    </location>
</feature>
<gene>
    <name evidence="5" type="ORF">LTR77_008675</name>
</gene>
<evidence type="ECO:0000256" key="2">
    <source>
        <dbReference type="SAM" id="MobiDB-lite"/>
    </source>
</evidence>
<evidence type="ECO:0000259" key="4">
    <source>
        <dbReference type="Pfam" id="PF10342"/>
    </source>
</evidence>
<accession>A0AAV9P000</accession>
<dbReference type="GeneID" id="89930007"/>
<dbReference type="PANTHER" id="PTHR40633">
    <property type="entry name" value="MATRIX PROTEIN, PUTATIVE (AFU_ORTHOLOGUE AFUA_8G05410)-RELATED"/>
    <property type="match status" value="1"/>
</dbReference>
<feature type="signal peptide" evidence="3">
    <location>
        <begin position="1"/>
        <end position="23"/>
    </location>
</feature>
<dbReference type="InterPro" id="IPR052982">
    <property type="entry name" value="SRP1/TIP1-like"/>
</dbReference>
<comment type="caution">
    <text evidence="5">The sequence shown here is derived from an EMBL/GenBank/DDBJ whole genome shotgun (WGS) entry which is preliminary data.</text>
</comment>
<evidence type="ECO:0000256" key="1">
    <source>
        <dbReference type="ARBA" id="ARBA00022729"/>
    </source>
</evidence>
<keyword evidence="1 3" id="KW-0732">Signal</keyword>
<evidence type="ECO:0000313" key="6">
    <source>
        <dbReference type="Proteomes" id="UP001337655"/>
    </source>
</evidence>
<feature type="chain" id="PRO_5043552750" description="Yeast cell wall synthesis Kre9/Knh1-like N-terminal domain-containing protein" evidence="3">
    <location>
        <begin position="24"/>
        <end position="264"/>
    </location>
</feature>
<dbReference type="PANTHER" id="PTHR40633:SF1">
    <property type="entry name" value="GPI ANCHORED SERINE-THREONINE RICH PROTEIN (AFU_ORTHOLOGUE AFUA_1G03630)"/>
    <property type="match status" value="1"/>
</dbReference>
<organism evidence="5 6">
    <name type="scientific">Saxophila tyrrhenica</name>
    <dbReference type="NCBI Taxonomy" id="1690608"/>
    <lineage>
        <taxon>Eukaryota</taxon>
        <taxon>Fungi</taxon>
        <taxon>Dikarya</taxon>
        <taxon>Ascomycota</taxon>
        <taxon>Pezizomycotina</taxon>
        <taxon>Dothideomycetes</taxon>
        <taxon>Dothideomycetidae</taxon>
        <taxon>Mycosphaerellales</taxon>
        <taxon>Extremaceae</taxon>
        <taxon>Saxophila</taxon>
    </lineage>
</organism>
<keyword evidence="6" id="KW-1185">Reference proteome</keyword>
<evidence type="ECO:0000256" key="3">
    <source>
        <dbReference type="SAM" id="SignalP"/>
    </source>
</evidence>
<reference evidence="5 6" key="1">
    <citation type="submission" date="2023-08" db="EMBL/GenBank/DDBJ databases">
        <title>Black Yeasts Isolated from many extreme environments.</title>
        <authorList>
            <person name="Coleine C."/>
            <person name="Stajich J.E."/>
            <person name="Selbmann L."/>
        </authorList>
    </citation>
    <scope>NUCLEOTIDE SEQUENCE [LARGE SCALE GENOMIC DNA]</scope>
    <source>
        <strain evidence="5 6">CCFEE 5935</strain>
    </source>
</reference>
<evidence type="ECO:0000313" key="5">
    <source>
        <dbReference type="EMBL" id="KAK5165752.1"/>
    </source>
</evidence>
<feature type="region of interest" description="Disordered" evidence="2">
    <location>
        <begin position="181"/>
        <end position="205"/>
    </location>
</feature>
<dbReference type="Proteomes" id="UP001337655">
    <property type="component" value="Unassembled WGS sequence"/>
</dbReference>
<name>A0AAV9P000_9PEZI</name>
<dbReference type="AlphaFoldDB" id="A0AAV9P000"/>
<dbReference type="RefSeq" id="XP_064655764.1">
    <property type="nucleotide sequence ID" value="XM_064805905.1"/>
</dbReference>
<dbReference type="Pfam" id="PF10342">
    <property type="entry name" value="Kre9_KNH"/>
    <property type="match status" value="1"/>
</dbReference>
<dbReference type="InterPro" id="IPR018466">
    <property type="entry name" value="Kre9/Knh1-like_N"/>
</dbReference>
<dbReference type="EMBL" id="JAVRRT010000015">
    <property type="protein sequence ID" value="KAK5165752.1"/>
    <property type="molecule type" value="Genomic_DNA"/>
</dbReference>
<sequence length="264" mass="27517">MSDFSMFSLFTAGLACLIPFTSAYTKPVGAEPKGNPIYTPGLHDVVPAGEPYTISWDPTTDGTVTLVLLKGPSENAIPQYSIIENYPNTGYYVWTPEDDLEPSSGEGGYGIQLIVDATGQYQYTTQFSVSNDHYKPGSYGSSSSSSAAAGYSSAASSASSAWSMVASSGYAAPTGIWSHSMPNGTHPRPTGYMSHNTTMKPMPTHHIRPTLYTSMSAPASSASSYAPIPSSVTPSRPSATNAGSSLTASFVGLVFAAGVAVFAL</sequence>
<proteinExistence type="predicted"/>